<protein>
    <submittedName>
        <fullName evidence="3">PKD domain-containing protein</fullName>
    </submittedName>
</protein>
<dbReference type="RefSeq" id="WP_343333396.1">
    <property type="nucleotide sequence ID" value="NZ_JAPOHD010000027.1"/>
</dbReference>
<organism evidence="3 4">
    <name type="scientific">Draconibacterium aestuarii</name>
    <dbReference type="NCBI Taxonomy" id="2998507"/>
    <lineage>
        <taxon>Bacteria</taxon>
        <taxon>Pseudomonadati</taxon>
        <taxon>Bacteroidota</taxon>
        <taxon>Bacteroidia</taxon>
        <taxon>Marinilabiliales</taxon>
        <taxon>Prolixibacteraceae</taxon>
        <taxon>Draconibacterium</taxon>
    </lineage>
</organism>
<reference evidence="3" key="1">
    <citation type="submission" date="2022-11" db="EMBL/GenBank/DDBJ databases">
        <title>Marilongibacter aestuarii gen. nov., sp. nov., isolated from tidal flat sediment.</title>
        <authorList>
            <person name="Jiayan W."/>
        </authorList>
    </citation>
    <scope>NUCLEOTIDE SEQUENCE</scope>
    <source>
        <strain evidence="3">Z1-6</strain>
    </source>
</reference>
<dbReference type="EMBL" id="JAPOHD010000027">
    <property type="protein sequence ID" value="MCY1721062.1"/>
    <property type="molecule type" value="Genomic_DNA"/>
</dbReference>
<feature type="domain" description="PKD" evidence="2">
    <location>
        <begin position="340"/>
        <end position="387"/>
    </location>
</feature>
<evidence type="ECO:0000259" key="2">
    <source>
        <dbReference type="PROSITE" id="PS50093"/>
    </source>
</evidence>
<evidence type="ECO:0000313" key="3">
    <source>
        <dbReference type="EMBL" id="MCY1721062.1"/>
    </source>
</evidence>
<proteinExistence type="predicted"/>
<dbReference type="SUPFAM" id="SSF49299">
    <property type="entry name" value="PKD domain"/>
    <property type="match status" value="2"/>
</dbReference>
<feature type="domain" description="PKD" evidence="2">
    <location>
        <begin position="71"/>
        <end position="111"/>
    </location>
</feature>
<evidence type="ECO:0000313" key="4">
    <source>
        <dbReference type="Proteomes" id="UP001145087"/>
    </source>
</evidence>
<dbReference type="InterPro" id="IPR000601">
    <property type="entry name" value="PKD_dom"/>
</dbReference>
<sequence length="586" mass="64651">MKNKIYFKLLSVFTLLVLFSCEPFMDENPESSINLPPDASEMDFSITLGDDDYHYKVELVSPNVSGVYVVTFDLGNGSVVKEESATAYYPMPGDYNITMTITTNGGSTSISKIHTTTATDYSIFTDEKYVALSGGATASQGKTWVVDSLTLGHFGIGPAGGNWPEWWAASALQKTNSGAYDDEFVFNINGFSFEFNNNGDSYVKDYRKDNPNYSNPVELYGEPDCKVDYTPASATWSIVTKDDGDYIVITSETPAFFGFDYGAVGGEYRIEELSENFLHLSCIGGDGNRWYNKLIPAGYERPSIEWEFAVTEGAEVNSYDVSLNIVNVPVGESIEKFVVDFGDGNVVETADANEVISVTYMRAGTYVVTVTATTSLGDLVKTTSVVVANHHPDYEEFILNEIIMYADFSEVTLAPVNGENCSVAVVDNPDRTYPNKSAKVGFYSKTDNEWANANMKLPSGYRFDLRQKSVIKLKVFGKAGDVVLLKFENTDRGGNAWQTGAELTYTIQQDNTWEVVEYDFAGVGAGWDWTGDQFTSDITTDDRFNNGFYDIIRIMLNPGNGSGTHEFYFDELAGPHVEGIKSASIK</sequence>
<comment type="caution">
    <text evidence="3">The sequence shown here is derived from an EMBL/GenBank/DDBJ whole genome shotgun (WGS) entry which is preliminary data.</text>
</comment>
<feature type="chain" id="PRO_5040784174" evidence="1">
    <location>
        <begin position="26"/>
        <end position="586"/>
    </location>
</feature>
<keyword evidence="1" id="KW-0732">Signal</keyword>
<dbReference type="PROSITE" id="PS51257">
    <property type="entry name" value="PROKAR_LIPOPROTEIN"/>
    <property type="match status" value="1"/>
</dbReference>
<dbReference type="Pfam" id="PF00801">
    <property type="entry name" value="PKD"/>
    <property type="match status" value="1"/>
</dbReference>
<keyword evidence="4" id="KW-1185">Reference proteome</keyword>
<dbReference type="Proteomes" id="UP001145087">
    <property type="component" value="Unassembled WGS sequence"/>
</dbReference>
<dbReference type="PROSITE" id="PS50093">
    <property type="entry name" value="PKD"/>
    <property type="match status" value="2"/>
</dbReference>
<name>A0A9X3J6K8_9BACT</name>
<evidence type="ECO:0000256" key="1">
    <source>
        <dbReference type="SAM" id="SignalP"/>
    </source>
</evidence>
<gene>
    <name evidence="3" type="ORF">OU798_11960</name>
</gene>
<dbReference type="AlphaFoldDB" id="A0A9X3J6K8"/>
<dbReference type="InterPro" id="IPR035986">
    <property type="entry name" value="PKD_dom_sf"/>
</dbReference>
<dbReference type="InterPro" id="IPR013783">
    <property type="entry name" value="Ig-like_fold"/>
</dbReference>
<dbReference type="Gene3D" id="2.60.40.10">
    <property type="entry name" value="Immunoglobulins"/>
    <property type="match status" value="2"/>
</dbReference>
<feature type="signal peptide" evidence="1">
    <location>
        <begin position="1"/>
        <end position="25"/>
    </location>
</feature>
<accession>A0A9X3J6K8</accession>